<evidence type="ECO:0000313" key="1">
    <source>
        <dbReference type="EMBL" id="KCV67445.1"/>
    </source>
</evidence>
<dbReference type="AlphaFoldDB" id="A0A058YZN8"/>
<proteinExistence type="predicted"/>
<keyword evidence="2" id="KW-1185">Reference proteome</keyword>
<dbReference type="GeneID" id="20530804"/>
<name>A0A058YZN8_FONAL</name>
<sequence>MDRSPRWVFCLDGIRVPVAADPRPAGPEGARGGRVPLGELLMEPGLFARLAAGSAGPLLLDLGGLTVRARPDARAAEISLLAGCDVDALAPGPGPLQGRVLQPEVLLGACFAVCAPPGGGPPGPVPFAAVADAAAATGILSAPRRLLGPSD</sequence>
<dbReference type="RefSeq" id="XP_009498121.1">
    <property type="nucleotide sequence ID" value="XM_009499846.1"/>
</dbReference>
<feature type="non-terminal residue" evidence="1">
    <location>
        <position position="151"/>
    </location>
</feature>
<accession>A0A058YZN8</accession>
<dbReference type="EMBL" id="KB932218">
    <property type="protein sequence ID" value="KCV67445.1"/>
    <property type="molecule type" value="Genomic_DNA"/>
</dbReference>
<reference evidence="1" key="1">
    <citation type="submission" date="2013-04" db="EMBL/GenBank/DDBJ databases">
        <title>The Genome Sequence of Fonticula alba ATCC 38817.</title>
        <authorList>
            <consortium name="The Broad Institute Genomics Platform"/>
            <person name="Russ C."/>
            <person name="Cuomo C."/>
            <person name="Burger G."/>
            <person name="Gray M.W."/>
            <person name="Holland P.W.H."/>
            <person name="King N."/>
            <person name="Lang F.B.F."/>
            <person name="Roger A.J."/>
            <person name="Ruiz-Trillo I."/>
            <person name="Brown M."/>
            <person name="Walker B."/>
            <person name="Young S."/>
            <person name="Zeng Q."/>
            <person name="Gargeya S."/>
            <person name="Fitzgerald M."/>
            <person name="Haas B."/>
            <person name="Abouelleil A."/>
            <person name="Allen A.W."/>
            <person name="Alvarado L."/>
            <person name="Arachchi H.M."/>
            <person name="Berlin A.M."/>
            <person name="Chapman S.B."/>
            <person name="Gainer-Dewar J."/>
            <person name="Goldberg J."/>
            <person name="Griggs A."/>
            <person name="Gujja S."/>
            <person name="Hansen M."/>
            <person name="Howarth C."/>
            <person name="Imamovic A."/>
            <person name="Ireland A."/>
            <person name="Larimer J."/>
            <person name="McCowan C."/>
            <person name="Murphy C."/>
            <person name="Pearson M."/>
            <person name="Poon T.W."/>
            <person name="Priest M."/>
            <person name="Roberts A."/>
            <person name="Saif S."/>
            <person name="Shea T."/>
            <person name="Sisk P."/>
            <person name="Sykes S."/>
            <person name="Wortman J."/>
            <person name="Nusbaum C."/>
            <person name="Birren B."/>
        </authorList>
    </citation>
    <scope>NUCLEOTIDE SEQUENCE [LARGE SCALE GENOMIC DNA]</scope>
    <source>
        <strain evidence="1">ATCC 38817</strain>
    </source>
</reference>
<dbReference type="Proteomes" id="UP000030693">
    <property type="component" value="Unassembled WGS sequence"/>
</dbReference>
<evidence type="ECO:0000313" key="2">
    <source>
        <dbReference type="Proteomes" id="UP000030693"/>
    </source>
</evidence>
<gene>
    <name evidence="1" type="ORF">H696_06079</name>
</gene>
<organism evidence="1">
    <name type="scientific">Fonticula alba</name>
    <name type="common">Slime mold</name>
    <dbReference type="NCBI Taxonomy" id="691883"/>
    <lineage>
        <taxon>Eukaryota</taxon>
        <taxon>Rotosphaerida</taxon>
        <taxon>Fonticulaceae</taxon>
        <taxon>Fonticula</taxon>
    </lineage>
</organism>
<protein>
    <submittedName>
        <fullName evidence="1">Uncharacterized protein</fullName>
    </submittedName>
</protein>